<dbReference type="AlphaFoldDB" id="A0A1V6SAC5"/>
<name>A0A1V6SAC5_9EURO</name>
<sequence length="154" mass="17632">MNRLFIGFLFIQFVSIIDAFYDCPRSSCETCLSAQIHDAPGIGFDLTPSYGTASVHYYNGTVVEVAHIQGNPEYLKLMMRLAGEPRSWLDGPEKYLYDTILSLFSLSDTTSWGAWWRWLNKKLGRPIKAHSDVEIISELLHKRVLRSKIARVVY</sequence>
<evidence type="ECO:0000313" key="3">
    <source>
        <dbReference type="Proteomes" id="UP000191518"/>
    </source>
</evidence>
<organism evidence="2 3">
    <name type="scientific">Penicillium vulpinum</name>
    <dbReference type="NCBI Taxonomy" id="29845"/>
    <lineage>
        <taxon>Eukaryota</taxon>
        <taxon>Fungi</taxon>
        <taxon>Dikarya</taxon>
        <taxon>Ascomycota</taxon>
        <taxon>Pezizomycotina</taxon>
        <taxon>Eurotiomycetes</taxon>
        <taxon>Eurotiomycetidae</taxon>
        <taxon>Eurotiales</taxon>
        <taxon>Aspergillaceae</taxon>
        <taxon>Penicillium</taxon>
    </lineage>
</organism>
<accession>A0A1V6SAC5</accession>
<evidence type="ECO:0000313" key="2">
    <source>
        <dbReference type="EMBL" id="OQE10533.1"/>
    </source>
</evidence>
<proteinExistence type="predicted"/>
<protein>
    <submittedName>
        <fullName evidence="2">Uncharacterized protein</fullName>
    </submittedName>
</protein>
<dbReference type="STRING" id="29845.A0A1V6SAC5"/>
<dbReference type="Proteomes" id="UP000191518">
    <property type="component" value="Unassembled WGS sequence"/>
</dbReference>
<comment type="caution">
    <text evidence="2">The sequence shown here is derived from an EMBL/GenBank/DDBJ whole genome shotgun (WGS) entry which is preliminary data.</text>
</comment>
<evidence type="ECO:0000256" key="1">
    <source>
        <dbReference type="SAM" id="SignalP"/>
    </source>
</evidence>
<feature type="chain" id="PRO_5012483771" evidence="1">
    <location>
        <begin position="20"/>
        <end position="154"/>
    </location>
</feature>
<keyword evidence="1" id="KW-0732">Signal</keyword>
<keyword evidence="3" id="KW-1185">Reference proteome</keyword>
<gene>
    <name evidence="2" type="ORF">PENVUL_c004G08521</name>
</gene>
<feature type="signal peptide" evidence="1">
    <location>
        <begin position="1"/>
        <end position="19"/>
    </location>
</feature>
<reference evidence="3" key="1">
    <citation type="journal article" date="2017" name="Nat. Microbiol.">
        <title>Global analysis of biosynthetic gene clusters reveals vast potential of secondary metabolite production in Penicillium species.</title>
        <authorList>
            <person name="Nielsen J.C."/>
            <person name="Grijseels S."/>
            <person name="Prigent S."/>
            <person name="Ji B."/>
            <person name="Dainat J."/>
            <person name="Nielsen K.F."/>
            <person name="Frisvad J.C."/>
            <person name="Workman M."/>
            <person name="Nielsen J."/>
        </authorList>
    </citation>
    <scope>NUCLEOTIDE SEQUENCE [LARGE SCALE GENOMIC DNA]</scope>
    <source>
        <strain evidence="3">IBT 29486</strain>
    </source>
</reference>
<dbReference type="EMBL" id="MDYP01000004">
    <property type="protein sequence ID" value="OQE10533.1"/>
    <property type="molecule type" value="Genomic_DNA"/>
</dbReference>